<reference evidence="2 3" key="1">
    <citation type="submission" date="2017-07" db="EMBL/GenBank/DDBJ databases">
        <title>Leptospira spp. isolated from tropical soils.</title>
        <authorList>
            <person name="Thibeaux R."/>
            <person name="Iraola G."/>
            <person name="Ferres I."/>
            <person name="Bierque E."/>
            <person name="Girault D."/>
            <person name="Soupe-Gilbert M.-E."/>
            <person name="Picardeau M."/>
            <person name="Goarant C."/>
        </authorList>
    </citation>
    <scope>NUCLEOTIDE SEQUENCE [LARGE SCALE GENOMIC DNA]</scope>
    <source>
        <strain evidence="2 3">FH2-B-A1</strain>
    </source>
</reference>
<dbReference type="PANTHER" id="PTHR11647:SF1">
    <property type="entry name" value="COLLAPSIN RESPONSE MEDIATOR PROTEIN"/>
    <property type="match status" value="1"/>
</dbReference>
<dbReference type="RefSeq" id="WP_100744460.1">
    <property type="nucleotide sequence ID" value="NZ_NPDW01000002.1"/>
</dbReference>
<dbReference type="SUPFAM" id="SSF51338">
    <property type="entry name" value="Composite domain of metallo-dependent hydrolases"/>
    <property type="match status" value="2"/>
</dbReference>
<accession>A0A2N0AIZ1</accession>
<dbReference type="SUPFAM" id="SSF51556">
    <property type="entry name" value="Metallo-dependent hydrolases"/>
    <property type="match status" value="1"/>
</dbReference>
<dbReference type="PANTHER" id="PTHR11647">
    <property type="entry name" value="HYDRANTOINASE/DIHYDROPYRIMIDINASE FAMILY MEMBER"/>
    <property type="match status" value="1"/>
</dbReference>
<dbReference type="Proteomes" id="UP000232145">
    <property type="component" value="Unassembled WGS sequence"/>
</dbReference>
<organism evidence="2 3">
    <name type="scientific">Leptospira harrisiae</name>
    <dbReference type="NCBI Taxonomy" id="2023189"/>
    <lineage>
        <taxon>Bacteria</taxon>
        <taxon>Pseudomonadati</taxon>
        <taxon>Spirochaetota</taxon>
        <taxon>Spirochaetia</taxon>
        <taxon>Leptospirales</taxon>
        <taxon>Leptospiraceae</taxon>
        <taxon>Leptospira</taxon>
    </lineage>
</organism>
<name>A0A2N0AIZ1_9LEPT</name>
<evidence type="ECO:0000259" key="1">
    <source>
        <dbReference type="Pfam" id="PF07969"/>
    </source>
</evidence>
<dbReference type="AlphaFoldDB" id="A0A2N0AIZ1"/>
<evidence type="ECO:0000313" key="2">
    <source>
        <dbReference type="EMBL" id="PJZ84266.1"/>
    </source>
</evidence>
<protein>
    <recommendedName>
        <fullName evidence="1">Amidohydrolase 3 domain-containing protein</fullName>
    </recommendedName>
</protein>
<dbReference type="InterPro" id="IPR013108">
    <property type="entry name" value="Amidohydro_3"/>
</dbReference>
<dbReference type="OrthoDB" id="9775607at2"/>
<proteinExistence type="predicted"/>
<keyword evidence="3" id="KW-1185">Reference proteome</keyword>
<comment type="caution">
    <text evidence="2">The sequence shown here is derived from an EMBL/GenBank/DDBJ whole genome shotgun (WGS) entry which is preliminary data.</text>
</comment>
<evidence type="ECO:0000313" key="3">
    <source>
        <dbReference type="Proteomes" id="UP000232145"/>
    </source>
</evidence>
<dbReference type="EMBL" id="NPDX01000003">
    <property type="protein sequence ID" value="PJZ84266.1"/>
    <property type="molecule type" value="Genomic_DNA"/>
</dbReference>
<sequence length="536" mass="59365">MANKNFILRNGTIVDGANHPRSIGDILIQNNKIQLLKQRTEVSDAISIDCTNKIICPGFIDVHSHMDYFAISDNIENFNPFITQGITTMVVGNCGFSPYGFKKNTKYLSLIEKSLFKEGHGPIHWNDFKGYKQRIQKFGTPVNLLNLVGHGVCKTSFHGFSPEELTQSELKEMLGLLEEALDQGAAGVSLGLQYKPGVFSSMDELRHVARLVKSKGKILTVHAKSYSTLSGTYPMNPFGTPHNLRAIDDLISLAEETGVSLQISHLLFAGEKTWPTVEEALNRISNACAKGIDVKFDIFPNCFGATLLNTLLPEWVMAGMPKILDNKLAMLRLQLEANLAFHLVGIGFNDIQISNASCAEYQKYNGKSIGEIASLTSKPPFRILVEILKFSHAEARMILHKYYHKNLIPLLMKHPASMFMTDAWPEPSGVQNASAFGAFPKFLSIARDTNCLTLEEVIFKMTGVAASRFKLKDRGIIADGNFADLVVFDWHQIQDNTSPEKCDAAPTGISHVFINGIPCILDSKLTNQKPNGEFII</sequence>
<feature type="domain" description="Amidohydrolase 3" evidence="1">
    <location>
        <begin position="365"/>
        <end position="515"/>
    </location>
</feature>
<dbReference type="InterPro" id="IPR011059">
    <property type="entry name" value="Metal-dep_hydrolase_composite"/>
</dbReference>
<dbReference type="Gene3D" id="3.20.20.140">
    <property type="entry name" value="Metal-dependent hydrolases"/>
    <property type="match status" value="2"/>
</dbReference>
<gene>
    <name evidence="2" type="ORF">CH364_13175</name>
</gene>
<dbReference type="InterPro" id="IPR032466">
    <property type="entry name" value="Metal_Hydrolase"/>
</dbReference>
<dbReference type="GO" id="GO:0016810">
    <property type="term" value="F:hydrolase activity, acting on carbon-nitrogen (but not peptide) bonds"/>
    <property type="evidence" value="ECO:0007669"/>
    <property type="project" value="InterPro"/>
</dbReference>
<dbReference type="Pfam" id="PF07969">
    <property type="entry name" value="Amidohydro_3"/>
    <property type="match status" value="1"/>
</dbReference>
<dbReference type="InterPro" id="IPR050378">
    <property type="entry name" value="Metallo-dep_Hydrolases_sf"/>
</dbReference>